<keyword evidence="5" id="KW-1185">Reference proteome</keyword>
<gene>
    <name evidence="4" type="ORF">ACFQ4E_16190</name>
</gene>
<dbReference type="PANTHER" id="PTHR10605">
    <property type="entry name" value="HEPARAN SULFATE SULFOTRANSFERASE"/>
    <property type="match status" value="1"/>
</dbReference>
<dbReference type="Proteomes" id="UP001597135">
    <property type="component" value="Unassembled WGS sequence"/>
</dbReference>
<protein>
    <submittedName>
        <fullName evidence="4">Sulfotransferase</fullName>
    </submittedName>
</protein>
<dbReference type="InterPro" id="IPR037359">
    <property type="entry name" value="NST/OST"/>
</dbReference>
<dbReference type="Pfam" id="PF00685">
    <property type="entry name" value="Sulfotransfer_1"/>
    <property type="match status" value="1"/>
</dbReference>
<name>A0ABW3ZLE7_9RHOB</name>
<reference evidence="5" key="1">
    <citation type="journal article" date="2019" name="Int. J. Syst. Evol. Microbiol.">
        <title>The Global Catalogue of Microorganisms (GCM) 10K type strain sequencing project: providing services to taxonomists for standard genome sequencing and annotation.</title>
        <authorList>
            <consortium name="The Broad Institute Genomics Platform"/>
            <consortium name="The Broad Institute Genome Sequencing Center for Infectious Disease"/>
            <person name="Wu L."/>
            <person name="Ma J."/>
        </authorList>
    </citation>
    <scope>NUCLEOTIDE SEQUENCE [LARGE SCALE GENOMIC DNA]</scope>
    <source>
        <strain evidence="5">CCUG 62953</strain>
    </source>
</reference>
<dbReference type="InterPro" id="IPR000863">
    <property type="entry name" value="Sulfotransferase_dom"/>
</dbReference>
<accession>A0ABW3ZLE7</accession>
<keyword evidence="2" id="KW-0325">Glycoprotein</keyword>
<dbReference type="Gene3D" id="3.40.50.300">
    <property type="entry name" value="P-loop containing nucleotide triphosphate hydrolases"/>
    <property type="match status" value="1"/>
</dbReference>
<evidence type="ECO:0000313" key="5">
    <source>
        <dbReference type="Proteomes" id="UP001597135"/>
    </source>
</evidence>
<feature type="domain" description="Sulfotransferase" evidence="3">
    <location>
        <begin position="5"/>
        <end position="201"/>
    </location>
</feature>
<evidence type="ECO:0000256" key="1">
    <source>
        <dbReference type="ARBA" id="ARBA00022679"/>
    </source>
</evidence>
<evidence type="ECO:0000256" key="2">
    <source>
        <dbReference type="ARBA" id="ARBA00023180"/>
    </source>
</evidence>
<keyword evidence="1" id="KW-0808">Transferase</keyword>
<organism evidence="4 5">
    <name type="scientific">Litorisediminicola beolgyonensis</name>
    <dbReference type="NCBI Taxonomy" id="1173614"/>
    <lineage>
        <taxon>Bacteria</taxon>
        <taxon>Pseudomonadati</taxon>
        <taxon>Pseudomonadota</taxon>
        <taxon>Alphaproteobacteria</taxon>
        <taxon>Rhodobacterales</taxon>
        <taxon>Paracoccaceae</taxon>
        <taxon>Litorisediminicola</taxon>
    </lineage>
</organism>
<sequence>MKYPNLFIPGAPKCGTTSLAYYLGQHPDIFAPLIKEPAFFGSDLNAARPRISLESYLDLYKEWKEETVAFDASTHYFSAKRAAAEIAEAAPEARAVIMVRNPVEATYSMYHQLVFNGAEQPNSFEESLDAESGRTTNAEVNRFAYSQNFLYSKIFSFDENIKRFEFCLGKERVRVVLLDDLKENPIEQIVNICNWLEIKVAPVYKFDLSKKNEAKTVRIRWLNTIANYPPAWIGNFTKPIFSKKSRVGVRTFLGRYNTKTSKNPPMHAETRRRLVNHYTPEIEKLSRRLDRDLSHWLSTEG</sequence>
<proteinExistence type="predicted"/>
<dbReference type="PANTHER" id="PTHR10605:SF56">
    <property type="entry name" value="BIFUNCTIONAL HEPARAN SULFATE N-DEACETYLASE_N-SULFOTRANSFERASE"/>
    <property type="match status" value="1"/>
</dbReference>
<comment type="caution">
    <text evidence="4">The sequence shown here is derived from an EMBL/GenBank/DDBJ whole genome shotgun (WGS) entry which is preliminary data.</text>
</comment>
<dbReference type="EMBL" id="JBHTMU010000035">
    <property type="protein sequence ID" value="MFD1343970.1"/>
    <property type="molecule type" value="Genomic_DNA"/>
</dbReference>
<dbReference type="RefSeq" id="WP_386805373.1">
    <property type="nucleotide sequence ID" value="NZ_JBHTMU010000035.1"/>
</dbReference>
<dbReference type="InterPro" id="IPR027417">
    <property type="entry name" value="P-loop_NTPase"/>
</dbReference>
<evidence type="ECO:0000313" key="4">
    <source>
        <dbReference type="EMBL" id="MFD1343970.1"/>
    </source>
</evidence>
<dbReference type="SUPFAM" id="SSF52540">
    <property type="entry name" value="P-loop containing nucleoside triphosphate hydrolases"/>
    <property type="match status" value="1"/>
</dbReference>
<evidence type="ECO:0000259" key="3">
    <source>
        <dbReference type="Pfam" id="PF00685"/>
    </source>
</evidence>